<feature type="domain" description="OB-fold nucleic acid binding" evidence="9">
    <location>
        <begin position="35"/>
        <end position="127"/>
    </location>
</feature>
<evidence type="ECO:0000256" key="4">
    <source>
        <dbReference type="ARBA" id="ARBA00022839"/>
    </source>
</evidence>
<dbReference type="GO" id="GO:0008855">
    <property type="term" value="F:exodeoxyribonuclease VII activity"/>
    <property type="evidence" value="ECO:0007669"/>
    <property type="project" value="UniProtKB-EC"/>
</dbReference>
<comment type="subunit">
    <text evidence="5">Heterooligomer composed of large and small subunits.</text>
</comment>
<keyword evidence="1 5" id="KW-0963">Cytoplasm</keyword>
<keyword evidence="11" id="KW-1185">Reference proteome</keyword>
<keyword evidence="3 5" id="KW-0378">Hydrolase</keyword>
<dbReference type="InterPro" id="IPR020579">
    <property type="entry name" value="Exonuc_VII_lsu_C"/>
</dbReference>
<dbReference type="HAMAP" id="MF_00378">
    <property type="entry name" value="Exonuc_7_L"/>
    <property type="match status" value="1"/>
</dbReference>
<dbReference type="Pfam" id="PF13742">
    <property type="entry name" value="tRNA_anti_2"/>
    <property type="match status" value="1"/>
</dbReference>
<dbReference type="RefSeq" id="WP_311339991.1">
    <property type="nucleotide sequence ID" value="NZ_JAVRHS010000002.1"/>
</dbReference>
<evidence type="ECO:0000313" key="11">
    <source>
        <dbReference type="Proteomes" id="UP001259803"/>
    </source>
</evidence>
<protein>
    <recommendedName>
        <fullName evidence="5">Exodeoxyribonuclease 7 large subunit</fullName>
        <ecNumber evidence="5">3.1.11.6</ecNumber>
    </recommendedName>
    <alternativeName>
        <fullName evidence="5">Exodeoxyribonuclease VII large subunit</fullName>
        <shortName evidence="5">Exonuclease VII large subunit</shortName>
    </alternativeName>
</protein>
<sequence>MARPSTFSDDLPAAGEQDARLLARDTPGDNAAPVSVSEISAMLKRTVEDRFGHVRLRGELSGVKRAASGHLYCCLKDDKAVIDAVMWRAGAARLGFQPADGIEVVATGKLTTYAGRSKYQIVVDSMEIAGEGALLALLERLKEKLEGEGLFQATRKRPLPFLPQVIGVVTSPTGSVIRDILHRLEDRFACHVLVWPVMVQGRGAAEQIAAAINGFSDLAPGGSVPRPEVVIVARGGGSIEDLWAFNEEVAVRAIAASSIPVISAVGHETDTTLADYAADLRAPTPTAAAEMAVPVRQEMRLALDTLALRKRRGIARPVALARERLAGWAERLASPERLVAPHGQRLDDLGDRLRRALAAQAGRAGVALAEMRGRLRPTILSQRIRQESRAFAGTGRLRANPAMLQQRHVAAAERVATIGSLLRQLGPYAPLDRGYVLVEAGGKAVQRRAAAAKEALLTLRFADGTLEVTQSTRSTAPDRPRSPRKPAPEQKTLF</sequence>
<dbReference type="PANTHER" id="PTHR30008:SF0">
    <property type="entry name" value="EXODEOXYRIBONUCLEASE 7 LARGE SUBUNIT"/>
    <property type="match status" value="1"/>
</dbReference>
<dbReference type="Pfam" id="PF02601">
    <property type="entry name" value="Exonuc_VII_L"/>
    <property type="match status" value="1"/>
</dbReference>
<comment type="catalytic activity">
    <reaction evidence="5 6">
        <text>Exonucleolytic cleavage in either 5'- to 3'- or 3'- to 5'-direction to yield nucleoside 5'-phosphates.</text>
        <dbReference type="EC" id="3.1.11.6"/>
    </reaction>
</comment>
<evidence type="ECO:0000259" key="9">
    <source>
        <dbReference type="Pfam" id="PF13742"/>
    </source>
</evidence>
<comment type="function">
    <text evidence="5">Bidirectionally degrades single-stranded DNA into large acid-insoluble oligonucleotides, which are then degraded further into small acid-soluble oligonucleotides.</text>
</comment>
<comment type="subcellular location">
    <subcellularLocation>
        <location evidence="5 6">Cytoplasm</location>
    </subcellularLocation>
</comment>
<evidence type="ECO:0000313" key="10">
    <source>
        <dbReference type="EMBL" id="MDT0575430.1"/>
    </source>
</evidence>
<evidence type="ECO:0000256" key="1">
    <source>
        <dbReference type="ARBA" id="ARBA00022490"/>
    </source>
</evidence>
<dbReference type="PANTHER" id="PTHR30008">
    <property type="entry name" value="EXODEOXYRIBONUCLEASE 7 LARGE SUBUNIT"/>
    <property type="match status" value="1"/>
</dbReference>
<evidence type="ECO:0000256" key="2">
    <source>
        <dbReference type="ARBA" id="ARBA00022722"/>
    </source>
</evidence>
<reference evidence="10 11" key="1">
    <citation type="submission" date="2023-09" db="EMBL/GenBank/DDBJ databases">
        <authorList>
            <person name="Rey-Velasco X."/>
        </authorList>
    </citation>
    <scope>NUCLEOTIDE SEQUENCE [LARGE SCALE GENOMIC DNA]</scope>
    <source>
        <strain evidence="10 11">F390</strain>
    </source>
</reference>
<comment type="caution">
    <text evidence="10">The sequence shown here is derived from an EMBL/GenBank/DDBJ whole genome shotgun (WGS) entry which is preliminary data.</text>
</comment>
<keyword evidence="4 5" id="KW-0269">Exonuclease</keyword>
<comment type="similarity">
    <text evidence="5 6">Belongs to the XseA family.</text>
</comment>
<keyword evidence="2 5" id="KW-0540">Nuclease</keyword>
<name>A0ABU2ZGA4_9SPHN</name>
<proteinExistence type="inferred from homology"/>
<accession>A0ABU2ZGA4</accession>
<evidence type="ECO:0000256" key="5">
    <source>
        <dbReference type="HAMAP-Rule" id="MF_00378"/>
    </source>
</evidence>
<evidence type="ECO:0000256" key="7">
    <source>
        <dbReference type="SAM" id="MobiDB-lite"/>
    </source>
</evidence>
<dbReference type="Proteomes" id="UP001259803">
    <property type="component" value="Unassembled WGS sequence"/>
</dbReference>
<gene>
    <name evidence="5 10" type="primary">xseA</name>
    <name evidence="10" type="ORF">RM533_04455</name>
</gene>
<evidence type="ECO:0000256" key="6">
    <source>
        <dbReference type="RuleBase" id="RU004355"/>
    </source>
</evidence>
<dbReference type="InterPro" id="IPR025824">
    <property type="entry name" value="OB-fold_nuc-bd_dom"/>
</dbReference>
<dbReference type="EC" id="3.1.11.6" evidence="5"/>
<feature type="region of interest" description="Disordered" evidence="7">
    <location>
        <begin position="468"/>
        <end position="494"/>
    </location>
</feature>
<dbReference type="InterPro" id="IPR003753">
    <property type="entry name" value="Exonuc_VII_L"/>
</dbReference>
<organism evidence="10 11">
    <name type="scientific">Croceicoccus esteveae</name>
    <dbReference type="NCBI Taxonomy" id="3075597"/>
    <lineage>
        <taxon>Bacteria</taxon>
        <taxon>Pseudomonadati</taxon>
        <taxon>Pseudomonadota</taxon>
        <taxon>Alphaproteobacteria</taxon>
        <taxon>Sphingomonadales</taxon>
        <taxon>Erythrobacteraceae</taxon>
        <taxon>Croceicoccus</taxon>
    </lineage>
</organism>
<dbReference type="NCBIfam" id="TIGR00237">
    <property type="entry name" value="xseA"/>
    <property type="match status" value="1"/>
</dbReference>
<dbReference type="CDD" id="cd04489">
    <property type="entry name" value="ExoVII_LU_OBF"/>
    <property type="match status" value="1"/>
</dbReference>
<dbReference type="EMBL" id="JAVRHS010000002">
    <property type="protein sequence ID" value="MDT0575430.1"/>
    <property type="molecule type" value="Genomic_DNA"/>
</dbReference>
<evidence type="ECO:0000259" key="8">
    <source>
        <dbReference type="Pfam" id="PF02601"/>
    </source>
</evidence>
<feature type="domain" description="Exonuclease VII large subunit C-terminal" evidence="8">
    <location>
        <begin position="150"/>
        <end position="468"/>
    </location>
</feature>
<evidence type="ECO:0000256" key="3">
    <source>
        <dbReference type="ARBA" id="ARBA00022801"/>
    </source>
</evidence>